<evidence type="ECO:0000313" key="2">
    <source>
        <dbReference type="Proteomes" id="UP000095472"/>
    </source>
</evidence>
<name>A0ACD5GM76_9CYAN</name>
<dbReference type="EMBL" id="CP182909">
    <property type="protein sequence ID" value="XPM62007.1"/>
    <property type="molecule type" value="Genomic_DNA"/>
</dbReference>
<sequence>MPADGCLRLPGFRQDLSGTPKFQPILASLGGLCPINRVLFYCKKGDSREKLKYLIDLESTRVIKNNYRFLLSIDRDRVVKFLILSESMDHG</sequence>
<keyword evidence="2" id="KW-1185">Reference proteome</keyword>
<organism evidence="1 2">
    <name type="scientific">Desertifilum tharense IPPAS B-1220</name>
    <dbReference type="NCBI Taxonomy" id="1781255"/>
    <lineage>
        <taxon>Bacteria</taxon>
        <taxon>Bacillati</taxon>
        <taxon>Cyanobacteriota</taxon>
        <taxon>Cyanophyceae</taxon>
        <taxon>Desertifilales</taxon>
        <taxon>Desertifilaceae</taxon>
        <taxon>Desertifilum</taxon>
    </lineage>
</organism>
<evidence type="ECO:0000313" key="1">
    <source>
        <dbReference type="EMBL" id="XPM62007.1"/>
    </source>
</evidence>
<gene>
    <name evidence="1" type="ORF">BH720_018960</name>
</gene>
<accession>A0ACD5GM76</accession>
<dbReference type="Proteomes" id="UP000095472">
    <property type="component" value="Chromosome"/>
</dbReference>
<protein>
    <submittedName>
        <fullName evidence="1">Uncharacterized protein</fullName>
    </submittedName>
</protein>
<reference evidence="1 2" key="1">
    <citation type="journal article" date="2016" name="Genome Announc.">
        <title>Draft Genome Sequence of the Thermotolerant Cyanobacterium Desertifilum sp. IPPAS B-1220.</title>
        <authorList>
            <person name="Mironov K.S."/>
            <person name="Sinetova M.A."/>
            <person name="Bolatkhan K."/>
            <person name="Zayadan B.K."/>
            <person name="Ustinova V.V."/>
            <person name="Kupriyanova E.V."/>
            <person name="Skrypnik A.N."/>
            <person name="Gogoleva N.E."/>
            <person name="Gogolev Y.V."/>
            <person name="Los D.A."/>
        </authorList>
    </citation>
    <scope>NUCLEOTIDE SEQUENCE [LARGE SCALE GENOMIC DNA]</scope>
    <source>
        <strain evidence="1 2">IPPAS B-1220</strain>
    </source>
</reference>
<proteinExistence type="predicted"/>